<protein>
    <submittedName>
        <fullName evidence="2">Uncharacterized protein</fullName>
    </submittedName>
</protein>
<name>A0A5A8CPZ2_CAFRO</name>
<evidence type="ECO:0000313" key="3">
    <source>
        <dbReference type="Proteomes" id="UP000323011"/>
    </source>
</evidence>
<evidence type="ECO:0000256" key="1">
    <source>
        <dbReference type="SAM" id="MobiDB-lite"/>
    </source>
</evidence>
<dbReference type="AlphaFoldDB" id="A0A5A8CPZ2"/>
<dbReference type="EMBL" id="VLTN01000011">
    <property type="protein sequence ID" value="KAA0154557.1"/>
    <property type="molecule type" value="Genomic_DNA"/>
</dbReference>
<keyword evidence="3" id="KW-1185">Reference proteome</keyword>
<accession>A0A5A8CPZ2</accession>
<dbReference type="Proteomes" id="UP000323011">
    <property type="component" value="Unassembled WGS sequence"/>
</dbReference>
<sequence length="588" mass="60485">MLLWQTRATLNAVTAAGEAVATVALQGFAHEDAIWTLFEQSLLRWSPEAYGMVLATRANSSSLRKQLRWALGTVLARRWQLRVPVHAGAGNGQAAWAVSAHKGELRASAAGGAGGAQLPVLSAMRQGAADLPLTEAHLGPVLAPLMDAATATAGHCCHPSRCPEGRGGSEPRRVGQGAAAGVVTASVGVAAPLHDETPFLAWEALALANGTRVAVPSRLRLGLRAGKAGLQAGQALRRWAVRVPDSACATQVEFGAGPRRGWEQEEVRDGWGGRSAEAKRGVEGGQCQCGDDDAGDGAGDPTGAGEQSTWWSVEQVGWGGAAVATRPGGPCAADIAATTGTPPGPAADVMAVDLVLSKRGQAFELPGGDLGWGAAQPKGLVGASFDCAILKTLLPPVRPDARPSDLIARAALAHSGMLGDAAAAEPTQAAAVNATTVLVRASEGVPSNAWVVARFLSARACLAGAEPTLSELGAGKPLCPEGERLATAKLLSDTQRQLALLRSAWGGAVEQGIFPPYDPQDVADATQAHGAMRAQVRLARQAERGEALLLRASSAARTAMLLILSARRALLSVVVELAHRLLALTPTF</sequence>
<organism evidence="2 3">
    <name type="scientific">Cafeteria roenbergensis</name>
    <name type="common">Marine flagellate</name>
    <dbReference type="NCBI Taxonomy" id="33653"/>
    <lineage>
        <taxon>Eukaryota</taxon>
        <taxon>Sar</taxon>
        <taxon>Stramenopiles</taxon>
        <taxon>Bigyra</taxon>
        <taxon>Opalozoa</taxon>
        <taxon>Bicosoecida</taxon>
        <taxon>Cafeteriaceae</taxon>
        <taxon>Cafeteria</taxon>
    </lineage>
</organism>
<reference evidence="2 3" key="1">
    <citation type="submission" date="2019-07" db="EMBL/GenBank/DDBJ databases">
        <title>Genomes of Cafeteria roenbergensis.</title>
        <authorList>
            <person name="Fischer M.G."/>
            <person name="Hackl T."/>
            <person name="Roman M."/>
        </authorList>
    </citation>
    <scope>NUCLEOTIDE SEQUENCE [LARGE SCALE GENOMIC DNA]</scope>
    <source>
        <strain evidence="2 3">BVI</strain>
    </source>
</reference>
<feature type="region of interest" description="Disordered" evidence="1">
    <location>
        <begin position="259"/>
        <end position="306"/>
    </location>
</feature>
<gene>
    <name evidence="2" type="ORF">FNF29_02434</name>
</gene>
<comment type="caution">
    <text evidence="2">The sequence shown here is derived from an EMBL/GenBank/DDBJ whole genome shotgun (WGS) entry which is preliminary data.</text>
</comment>
<proteinExistence type="predicted"/>
<feature type="compositionally biased region" description="Basic and acidic residues" evidence="1">
    <location>
        <begin position="260"/>
        <end position="282"/>
    </location>
</feature>
<evidence type="ECO:0000313" key="2">
    <source>
        <dbReference type="EMBL" id="KAA0154557.1"/>
    </source>
</evidence>